<name>A0A2N7W396_9BURK</name>
<evidence type="ECO:0000313" key="1">
    <source>
        <dbReference type="EMBL" id="PMS23862.1"/>
    </source>
</evidence>
<gene>
    <name evidence="1" type="ORF">C0Z18_01465</name>
</gene>
<dbReference type="PROSITE" id="PS51257">
    <property type="entry name" value="PROKAR_LIPOPROTEIN"/>
    <property type="match status" value="1"/>
</dbReference>
<evidence type="ECO:0000313" key="2">
    <source>
        <dbReference type="Proteomes" id="UP000235616"/>
    </source>
</evidence>
<sequence>MRTTSNVNRTFQIDGAQCGLAETQMQSCVLGVTACNIGVYGDMLEVVRQKNKRGAERKDARQAT</sequence>
<accession>A0A2N7W396</accession>
<reference evidence="1 2" key="1">
    <citation type="submission" date="2018-01" db="EMBL/GenBank/DDBJ databases">
        <title>Whole genome analyses suggest that Burkholderia sensu lato contains two further novel genera in the rhizoxinica-symbiotica group Mycetohabitans gen. nov., and Trinickia gen. nov.: implications for the evolution of diazotrophy and nodulation in the Burkholderiaceae.</title>
        <authorList>
            <person name="Estrada-de los Santos P."/>
            <person name="Palmer M."/>
            <person name="Chavez-Ramirez B."/>
            <person name="Beukes C."/>
            <person name="Steenkamp E.T."/>
            <person name="Hirsch A.M."/>
            <person name="Manyaka P."/>
            <person name="Maluk M."/>
            <person name="Lafos M."/>
            <person name="Crook M."/>
            <person name="Gross E."/>
            <person name="Simon M.F."/>
            <person name="Bueno dos Reis Junior F."/>
            <person name="Poole P.S."/>
            <person name="Venter S.N."/>
            <person name="James E.K."/>
        </authorList>
    </citation>
    <scope>NUCLEOTIDE SEQUENCE [LARGE SCALE GENOMIC DNA]</scope>
    <source>
        <strain evidence="1 2">GIMN1.004</strain>
    </source>
</reference>
<dbReference type="Proteomes" id="UP000235616">
    <property type="component" value="Unassembled WGS sequence"/>
</dbReference>
<dbReference type="AlphaFoldDB" id="A0A2N7W396"/>
<comment type="caution">
    <text evidence="1">The sequence shown here is derived from an EMBL/GenBank/DDBJ whole genome shotgun (WGS) entry which is preliminary data.</text>
</comment>
<proteinExistence type="predicted"/>
<organism evidence="1 2">
    <name type="scientific">Trinickia dabaoshanensis</name>
    <dbReference type="NCBI Taxonomy" id="564714"/>
    <lineage>
        <taxon>Bacteria</taxon>
        <taxon>Pseudomonadati</taxon>
        <taxon>Pseudomonadota</taxon>
        <taxon>Betaproteobacteria</taxon>
        <taxon>Burkholderiales</taxon>
        <taxon>Burkholderiaceae</taxon>
        <taxon>Trinickia</taxon>
    </lineage>
</organism>
<protein>
    <submittedName>
        <fullName evidence="1">Uncharacterized protein</fullName>
    </submittedName>
</protein>
<dbReference type="EMBL" id="PNYA01000001">
    <property type="protein sequence ID" value="PMS23862.1"/>
    <property type="molecule type" value="Genomic_DNA"/>
</dbReference>
<keyword evidence="2" id="KW-1185">Reference proteome</keyword>